<proteinExistence type="predicted"/>
<evidence type="ECO:0000256" key="6">
    <source>
        <dbReference type="ARBA" id="ARBA00022777"/>
    </source>
</evidence>
<feature type="transmembrane region" description="Helical" evidence="11">
    <location>
        <begin position="20"/>
        <end position="40"/>
    </location>
</feature>
<dbReference type="GO" id="GO:0016020">
    <property type="term" value="C:membrane"/>
    <property type="evidence" value="ECO:0007669"/>
    <property type="project" value="InterPro"/>
</dbReference>
<keyword evidence="14" id="KW-1185">Reference proteome</keyword>
<evidence type="ECO:0000256" key="2">
    <source>
        <dbReference type="ARBA" id="ARBA00012438"/>
    </source>
</evidence>
<evidence type="ECO:0000256" key="4">
    <source>
        <dbReference type="ARBA" id="ARBA00022679"/>
    </source>
</evidence>
<dbReference type="GO" id="GO:0005524">
    <property type="term" value="F:ATP binding"/>
    <property type="evidence" value="ECO:0007669"/>
    <property type="project" value="UniProtKB-KW"/>
</dbReference>
<keyword evidence="11" id="KW-1133">Transmembrane helix</keyword>
<dbReference type="Gene3D" id="1.20.5.1930">
    <property type="match status" value="1"/>
</dbReference>
<dbReference type="CDD" id="cd16917">
    <property type="entry name" value="HATPase_UhpB-NarQ-NarX-like"/>
    <property type="match status" value="1"/>
</dbReference>
<dbReference type="Gene3D" id="3.30.565.10">
    <property type="entry name" value="Histidine kinase-like ATPase, C-terminal domain"/>
    <property type="match status" value="1"/>
</dbReference>
<dbReference type="SMART" id="SM00387">
    <property type="entry name" value="HATPase_c"/>
    <property type="match status" value="1"/>
</dbReference>
<organism evidence="13 14">
    <name type="scientific">Streptomyces tuirus</name>
    <dbReference type="NCBI Taxonomy" id="68278"/>
    <lineage>
        <taxon>Bacteria</taxon>
        <taxon>Bacillati</taxon>
        <taxon>Actinomycetota</taxon>
        <taxon>Actinomycetes</taxon>
        <taxon>Kitasatosporales</taxon>
        <taxon>Streptomycetaceae</taxon>
        <taxon>Streptomyces</taxon>
    </lineage>
</organism>
<dbReference type="Proteomes" id="UP000682308">
    <property type="component" value="Unassembled WGS sequence"/>
</dbReference>
<dbReference type="AlphaFoldDB" id="A0A941FKP0"/>
<evidence type="ECO:0000256" key="5">
    <source>
        <dbReference type="ARBA" id="ARBA00022741"/>
    </source>
</evidence>
<dbReference type="GO" id="GO:0046983">
    <property type="term" value="F:protein dimerization activity"/>
    <property type="evidence" value="ECO:0007669"/>
    <property type="project" value="InterPro"/>
</dbReference>
<keyword evidence="4" id="KW-0808">Transferase</keyword>
<keyword evidence="3" id="KW-0597">Phosphoprotein</keyword>
<feature type="transmembrane region" description="Helical" evidence="11">
    <location>
        <begin position="56"/>
        <end position="74"/>
    </location>
</feature>
<keyword evidence="7" id="KW-0067">ATP-binding</keyword>
<keyword evidence="11" id="KW-0472">Membrane</keyword>
<feature type="region of interest" description="Disordered" evidence="10">
    <location>
        <begin position="350"/>
        <end position="370"/>
    </location>
</feature>
<dbReference type="GO" id="GO:0000155">
    <property type="term" value="F:phosphorelay sensor kinase activity"/>
    <property type="evidence" value="ECO:0007669"/>
    <property type="project" value="InterPro"/>
</dbReference>
<dbReference type="SUPFAM" id="SSF55874">
    <property type="entry name" value="ATPase domain of HSP90 chaperone/DNA topoisomerase II/histidine kinase"/>
    <property type="match status" value="1"/>
</dbReference>
<evidence type="ECO:0000313" key="13">
    <source>
        <dbReference type="EMBL" id="MBR8642141.1"/>
    </source>
</evidence>
<dbReference type="InterPro" id="IPR055558">
    <property type="entry name" value="DUF7134"/>
</dbReference>
<evidence type="ECO:0000256" key="7">
    <source>
        <dbReference type="ARBA" id="ARBA00022840"/>
    </source>
</evidence>
<feature type="transmembrane region" description="Helical" evidence="11">
    <location>
        <begin position="148"/>
        <end position="167"/>
    </location>
</feature>
<dbReference type="InterPro" id="IPR050482">
    <property type="entry name" value="Sensor_HK_TwoCompSys"/>
</dbReference>
<dbReference type="EMBL" id="JAGTPG010000002">
    <property type="protein sequence ID" value="MBR8642141.1"/>
    <property type="molecule type" value="Genomic_DNA"/>
</dbReference>
<evidence type="ECO:0000313" key="14">
    <source>
        <dbReference type="Proteomes" id="UP000682308"/>
    </source>
</evidence>
<feature type="coiled-coil region" evidence="9">
    <location>
        <begin position="174"/>
        <end position="201"/>
    </location>
</feature>
<protein>
    <recommendedName>
        <fullName evidence="2">histidine kinase</fullName>
        <ecNumber evidence="2">2.7.13.3</ecNumber>
    </recommendedName>
</protein>
<dbReference type="InterPro" id="IPR003594">
    <property type="entry name" value="HATPase_dom"/>
</dbReference>
<dbReference type="Pfam" id="PF07730">
    <property type="entry name" value="HisKA_3"/>
    <property type="match status" value="1"/>
</dbReference>
<keyword evidence="5" id="KW-0547">Nucleotide-binding</keyword>
<dbReference type="EC" id="2.7.13.3" evidence="2"/>
<name>A0A941FKP0_9ACTN</name>
<evidence type="ECO:0000256" key="8">
    <source>
        <dbReference type="ARBA" id="ARBA00023012"/>
    </source>
</evidence>
<dbReference type="Pfam" id="PF23539">
    <property type="entry name" value="DUF7134"/>
    <property type="match status" value="1"/>
</dbReference>
<evidence type="ECO:0000256" key="3">
    <source>
        <dbReference type="ARBA" id="ARBA00022553"/>
    </source>
</evidence>
<sequence length="409" mass="43173">MGRLLSTQRRLRRVDRRHPWLLDSLVVTGTAAAALLHALLGNDTGPFAAARARADLPPALLIAITVGMVVPLWWRRRAPEMVFAVLAVAAVLPWALDLWLLAALCLLSALHNLALHGPLRRLGWAAAVTLAEMCVAVFFLLPSEQPVLGLLLLVSQGIAAIALGLALRTRRVHLAGLEDRARRLEVERDQRERLIAAAERQRVAREMHDIVGHNLSVVVGLADGAAVLAASEGEESAEALRLIGDTGRQALGELRRVLGVLGNAPDAAASLSPQPTLTDLDPLLARVRAAGVGVSYRTDGDLTALGSGVQLTVYRIVQEALTNTLKHAGTGARTEVTVAVDGDVIRVRITDTGPPSGTPSRHGGGDGAGHGLVGIRQRAAMYGGTVTAGPRGDRPGWIVDVALEAVQEA</sequence>
<comment type="caution">
    <text evidence="13">The sequence shown here is derived from an EMBL/GenBank/DDBJ whole genome shotgun (WGS) entry which is preliminary data.</text>
</comment>
<reference evidence="13 14" key="1">
    <citation type="submission" date="2021-04" db="EMBL/GenBank/DDBJ databases">
        <title>Characterization of the biosynthetic gene cluster of new lipopeptides with antitumor activity in the genome of the marine Streptomyces PHM034.</title>
        <authorList>
            <person name="Ceniceros A."/>
            <person name="Canedo L."/>
            <person name="Mendez C."/>
            <person name="Olano C."/>
            <person name="Schleissner C."/>
            <person name="Cuevas C."/>
            <person name="De La Calle F."/>
            <person name="Salas J.A."/>
        </authorList>
    </citation>
    <scope>NUCLEOTIDE SEQUENCE [LARGE SCALE GENOMIC DNA]</scope>
    <source>
        <strain evidence="13 14">PHM034</strain>
    </source>
</reference>
<dbReference type="PANTHER" id="PTHR24421">
    <property type="entry name" value="NITRATE/NITRITE SENSOR PROTEIN NARX-RELATED"/>
    <property type="match status" value="1"/>
</dbReference>
<evidence type="ECO:0000259" key="12">
    <source>
        <dbReference type="SMART" id="SM00387"/>
    </source>
</evidence>
<dbReference type="PANTHER" id="PTHR24421:SF10">
    <property type="entry name" value="NITRATE_NITRITE SENSOR PROTEIN NARQ"/>
    <property type="match status" value="1"/>
</dbReference>
<dbReference type="InterPro" id="IPR036890">
    <property type="entry name" value="HATPase_C_sf"/>
</dbReference>
<feature type="transmembrane region" description="Helical" evidence="11">
    <location>
        <begin position="81"/>
        <end position="110"/>
    </location>
</feature>
<dbReference type="Pfam" id="PF02518">
    <property type="entry name" value="HATPase_c"/>
    <property type="match status" value="1"/>
</dbReference>
<keyword evidence="11" id="KW-0812">Transmembrane</keyword>
<dbReference type="InterPro" id="IPR011712">
    <property type="entry name" value="Sig_transdc_His_kin_sub3_dim/P"/>
</dbReference>
<keyword evidence="6 13" id="KW-0418">Kinase</keyword>
<gene>
    <name evidence="13" type="ORF">KEF29_29530</name>
</gene>
<keyword evidence="8" id="KW-0902">Two-component regulatory system</keyword>
<feature type="transmembrane region" description="Helical" evidence="11">
    <location>
        <begin position="122"/>
        <end position="141"/>
    </location>
</feature>
<comment type="catalytic activity">
    <reaction evidence="1">
        <text>ATP + protein L-histidine = ADP + protein N-phospho-L-histidine.</text>
        <dbReference type="EC" id="2.7.13.3"/>
    </reaction>
</comment>
<feature type="domain" description="Histidine kinase/HSP90-like ATPase" evidence="12">
    <location>
        <begin position="308"/>
        <end position="409"/>
    </location>
</feature>
<evidence type="ECO:0000256" key="1">
    <source>
        <dbReference type="ARBA" id="ARBA00000085"/>
    </source>
</evidence>
<evidence type="ECO:0000256" key="10">
    <source>
        <dbReference type="SAM" id="MobiDB-lite"/>
    </source>
</evidence>
<keyword evidence="9" id="KW-0175">Coiled coil</keyword>
<accession>A0A941FKP0</accession>
<evidence type="ECO:0000256" key="11">
    <source>
        <dbReference type="SAM" id="Phobius"/>
    </source>
</evidence>
<evidence type="ECO:0000256" key="9">
    <source>
        <dbReference type="SAM" id="Coils"/>
    </source>
</evidence>